<dbReference type="SUPFAM" id="SSF53056">
    <property type="entry name" value="beta-carbonic anhydrase, cab"/>
    <property type="match status" value="1"/>
</dbReference>
<dbReference type="RefSeq" id="WP_059316317.1">
    <property type="nucleotide sequence ID" value="NZ_CP013987.1"/>
</dbReference>
<dbReference type="GO" id="GO:0008270">
    <property type="term" value="F:zinc ion binding"/>
    <property type="evidence" value="ECO:0007669"/>
    <property type="project" value="UniProtKB-UniRule"/>
</dbReference>
<feature type="binding site" evidence="8">
    <location>
        <position position="144"/>
    </location>
    <ligand>
        <name>Zn(2+)</name>
        <dbReference type="ChEBI" id="CHEBI:29105"/>
    </ligand>
</feature>
<dbReference type="KEGG" id="por:APT59_19145"/>
<dbReference type="PANTHER" id="PTHR11002:SF79">
    <property type="entry name" value="CARBONIC ANHYDRASE 2"/>
    <property type="match status" value="1"/>
</dbReference>
<evidence type="ECO:0000256" key="9">
    <source>
        <dbReference type="RuleBase" id="RU003956"/>
    </source>
</evidence>
<dbReference type="SMART" id="SM00947">
    <property type="entry name" value="Pro_CA"/>
    <property type="match status" value="1"/>
</dbReference>
<evidence type="ECO:0000256" key="1">
    <source>
        <dbReference type="ARBA" id="ARBA00006217"/>
    </source>
</evidence>
<gene>
    <name evidence="11" type="ORF">APT59_19145</name>
</gene>
<feature type="binding site" evidence="8">
    <location>
        <position position="88"/>
    </location>
    <ligand>
        <name>Zn(2+)</name>
        <dbReference type="ChEBI" id="CHEBI:29105"/>
    </ligand>
</feature>
<dbReference type="GO" id="GO:0015976">
    <property type="term" value="P:carbon utilization"/>
    <property type="evidence" value="ECO:0007669"/>
    <property type="project" value="InterPro"/>
</dbReference>
<dbReference type="Pfam" id="PF00484">
    <property type="entry name" value="Pro_CA"/>
    <property type="match status" value="1"/>
</dbReference>
<feature type="binding site" evidence="8">
    <location>
        <position position="141"/>
    </location>
    <ligand>
        <name>Zn(2+)</name>
        <dbReference type="ChEBI" id="CHEBI:29105"/>
    </ligand>
</feature>
<name>A0A0U4W484_9PSED</name>
<protein>
    <recommendedName>
        <fullName evidence="2 9">Carbonic anhydrase</fullName>
        <ecNumber evidence="2 9">4.2.1.1</ecNumber>
    </recommendedName>
    <alternativeName>
        <fullName evidence="9">Carbonate dehydratase</fullName>
    </alternativeName>
</protein>
<feature type="chain" id="PRO_5006853315" description="Carbonic anhydrase" evidence="10">
    <location>
        <begin position="33"/>
        <end position="238"/>
    </location>
</feature>
<dbReference type="Proteomes" id="UP000064137">
    <property type="component" value="Chromosome"/>
</dbReference>
<accession>A0A0U4W484</accession>
<dbReference type="InterPro" id="IPR006311">
    <property type="entry name" value="TAT_signal"/>
</dbReference>
<dbReference type="PROSITE" id="PS00705">
    <property type="entry name" value="PROK_CO2_ANHYDRASE_2"/>
    <property type="match status" value="1"/>
</dbReference>
<comment type="function">
    <text evidence="6">Catalyzes the reversible hydration of carbon dioxide to form bicarbonate.</text>
</comment>
<comment type="similarity">
    <text evidence="1 9">Belongs to the beta-class carbonic anhydrase family.</text>
</comment>
<dbReference type="Gene3D" id="3.40.1050.10">
    <property type="entry name" value="Carbonic anhydrase"/>
    <property type="match status" value="1"/>
</dbReference>
<dbReference type="PROSITE" id="PS00704">
    <property type="entry name" value="PROK_CO2_ANHYDRASE_1"/>
    <property type="match status" value="1"/>
</dbReference>
<dbReference type="PANTHER" id="PTHR11002">
    <property type="entry name" value="CARBONIC ANHYDRASE"/>
    <property type="match status" value="1"/>
</dbReference>
<dbReference type="GO" id="GO:0004089">
    <property type="term" value="F:carbonate dehydratase activity"/>
    <property type="evidence" value="ECO:0007669"/>
    <property type="project" value="UniProtKB-UniRule"/>
</dbReference>
<comment type="catalytic activity">
    <reaction evidence="7 9">
        <text>hydrogencarbonate + H(+) = CO2 + H2O</text>
        <dbReference type="Rhea" id="RHEA:10748"/>
        <dbReference type="ChEBI" id="CHEBI:15377"/>
        <dbReference type="ChEBI" id="CHEBI:15378"/>
        <dbReference type="ChEBI" id="CHEBI:16526"/>
        <dbReference type="ChEBI" id="CHEBI:17544"/>
        <dbReference type="EC" id="4.2.1.1"/>
    </reaction>
</comment>
<dbReference type="FunFam" id="3.40.1050.10:FF:000006">
    <property type="entry name" value="Carbonic anhydrase"/>
    <property type="match status" value="1"/>
</dbReference>
<dbReference type="OrthoDB" id="9797527at2"/>
<evidence type="ECO:0000256" key="5">
    <source>
        <dbReference type="ARBA" id="ARBA00023239"/>
    </source>
</evidence>
<evidence type="ECO:0000256" key="4">
    <source>
        <dbReference type="ARBA" id="ARBA00022833"/>
    </source>
</evidence>
<comment type="function">
    <text evidence="9">Reversible hydration of carbon dioxide.</text>
</comment>
<feature type="binding site" evidence="8">
    <location>
        <position position="90"/>
    </location>
    <ligand>
        <name>Zn(2+)</name>
        <dbReference type="ChEBI" id="CHEBI:29105"/>
    </ligand>
</feature>
<evidence type="ECO:0000256" key="8">
    <source>
        <dbReference type="PIRSR" id="PIRSR601765-1"/>
    </source>
</evidence>
<dbReference type="EC" id="4.2.1.1" evidence="2 9"/>
<evidence type="ECO:0000256" key="3">
    <source>
        <dbReference type="ARBA" id="ARBA00022723"/>
    </source>
</evidence>
<evidence type="ECO:0000313" key="12">
    <source>
        <dbReference type="Proteomes" id="UP000064137"/>
    </source>
</evidence>
<evidence type="ECO:0000256" key="2">
    <source>
        <dbReference type="ARBA" id="ARBA00012925"/>
    </source>
</evidence>
<dbReference type="EMBL" id="CP013987">
    <property type="protein sequence ID" value="ALZ86216.1"/>
    <property type="molecule type" value="Genomic_DNA"/>
</dbReference>
<keyword evidence="4 8" id="KW-0862">Zinc</keyword>
<sequence>MKPALSRRQLLHCACCLPLAAALAPLTLPALAAPTKAHTTLTAEQALQRLIDGNQGFMEDKPLHGETNRDRRLEIAKGQTPFCVLVSCSDSRVSPELLFGRGLGELFIVRNAGNTLDTTAFGSVEYAISQLGVPLIVVMGHEKCGAVEAAVAVVEQNVLYPGAIGAMIEPILPAVLSARAGNPPDLLEAAVRSNVQRTVRRLRAASEPTLLAPQKEGRVKVVGAYYTLENGHVDFFDV</sequence>
<dbReference type="InterPro" id="IPR036874">
    <property type="entry name" value="Carbonic_anhydrase_sf"/>
</dbReference>
<dbReference type="CDD" id="cd03378">
    <property type="entry name" value="beta_CA_cladeC"/>
    <property type="match status" value="1"/>
</dbReference>
<keyword evidence="3 8" id="KW-0479">Metal-binding</keyword>
<evidence type="ECO:0000256" key="6">
    <source>
        <dbReference type="ARBA" id="ARBA00024993"/>
    </source>
</evidence>
<dbReference type="AlphaFoldDB" id="A0A0U4W484"/>
<organism evidence="11 12">
    <name type="scientific">Pseudomonas oryzihabitans</name>
    <dbReference type="NCBI Taxonomy" id="47885"/>
    <lineage>
        <taxon>Bacteria</taxon>
        <taxon>Pseudomonadati</taxon>
        <taxon>Pseudomonadota</taxon>
        <taxon>Gammaproteobacteria</taxon>
        <taxon>Pseudomonadales</taxon>
        <taxon>Pseudomonadaceae</taxon>
        <taxon>Pseudomonas</taxon>
    </lineage>
</organism>
<dbReference type="InterPro" id="IPR015892">
    <property type="entry name" value="Carbonic_anhydrase_CS"/>
</dbReference>
<feature type="signal peptide" evidence="10">
    <location>
        <begin position="1"/>
        <end position="32"/>
    </location>
</feature>
<dbReference type="PROSITE" id="PS51318">
    <property type="entry name" value="TAT"/>
    <property type="match status" value="1"/>
</dbReference>
<keyword evidence="5 9" id="KW-0456">Lyase</keyword>
<comment type="cofactor">
    <cofactor evidence="8">
        <name>Zn(2+)</name>
        <dbReference type="ChEBI" id="CHEBI:29105"/>
    </cofactor>
    <text evidence="8">Binds 1 zinc ion per subunit.</text>
</comment>
<reference evidence="11 12" key="1">
    <citation type="submission" date="2016-01" db="EMBL/GenBank/DDBJ databases">
        <title>Annotation of Pseudomonas oryzihabitans USDA-ARS-USMARC-56511.</title>
        <authorList>
            <person name="Harhay G.P."/>
            <person name="Harhay D.M."/>
            <person name="Smith T.P.L."/>
            <person name="Bono J.L."/>
            <person name="Heaton M.P."/>
            <person name="Clawson M.L."/>
            <person name="Chitko-Mckown C.G."/>
            <person name="Capik S.F."/>
            <person name="DeDonder K.D."/>
            <person name="Apley M.D."/>
            <person name="Lubbers B.V."/>
            <person name="White B.J."/>
            <person name="Larson R.L."/>
        </authorList>
    </citation>
    <scope>NUCLEOTIDE SEQUENCE [LARGE SCALE GENOMIC DNA]</scope>
    <source>
        <strain evidence="11 12">USDA-ARS-USMARC-56511</strain>
    </source>
</reference>
<proteinExistence type="inferred from homology"/>
<evidence type="ECO:0000313" key="11">
    <source>
        <dbReference type="EMBL" id="ALZ86216.1"/>
    </source>
</evidence>
<keyword evidence="10" id="KW-0732">Signal</keyword>
<evidence type="ECO:0000256" key="10">
    <source>
        <dbReference type="SAM" id="SignalP"/>
    </source>
</evidence>
<dbReference type="InterPro" id="IPR001765">
    <property type="entry name" value="Carbonic_anhydrase"/>
</dbReference>
<evidence type="ECO:0000256" key="7">
    <source>
        <dbReference type="ARBA" id="ARBA00048348"/>
    </source>
</evidence>